<protein>
    <recommendedName>
        <fullName evidence="3">histidine kinase</fullName>
        <ecNumber evidence="3">2.7.13.3</ecNumber>
    </recommendedName>
</protein>
<keyword evidence="11" id="KW-0131">Cell cycle</keyword>
<evidence type="ECO:0000256" key="12">
    <source>
        <dbReference type="SAM" id="MobiDB-lite"/>
    </source>
</evidence>
<comment type="subcellular location">
    <subcellularLocation>
        <location evidence="2">Membrane</location>
    </subcellularLocation>
</comment>
<name>A0A918XVQ6_9PROT</name>
<feature type="compositionally biased region" description="Basic and acidic residues" evidence="12">
    <location>
        <begin position="487"/>
        <end position="496"/>
    </location>
</feature>
<dbReference type="Proteomes" id="UP000630353">
    <property type="component" value="Unassembled WGS sequence"/>
</dbReference>
<accession>A0A918XVQ6</accession>
<keyword evidence="4" id="KW-0597">Phosphoprotein</keyword>
<dbReference type="Gene3D" id="1.10.287.130">
    <property type="match status" value="1"/>
</dbReference>
<evidence type="ECO:0000256" key="9">
    <source>
        <dbReference type="ARBA" id="ARBA00023012"/>
    </source>
</evidence>
<dbReference type="CDD" id="cd16922">
    <property type="entry name" value="HATPase_EvgS-ArcB-TorS-like"/>
    <property type="match status" value="1"/>
</dbReference>
<dbReference type="PRINTS" id="PR00344">
    <property type="entry name" value="BCTRLSENSOR"/>
</dbReference>
<keyword evidence="6" id="KW-0547">Nucleotide-binding</keyword>
<evidence type="ECO:0000256" key="6">
    <source>
        <dbReference type="ARBA" id="ARBA00022741"/>
    </source>
</evidence>
<evidence type="ECO:0000256" key="8">
    <source>
        <dbReference type="ARBA" id="ARBA00022840"/>
    </source>
</evidence>
<dbReference type="Gene3D" id="3.30.565.10">
    <property type="entry name" value="Histidine kinase-like ATPase, C-terminal domain"/>
    <property type="match status" value="1"/>
</dbReference>
<evidence type="ECO:0000256" key="1">
    <source>
        <dbReference type="ARBA" id="ARBA00000085"/>
    </source>
</evidence>
<dbReference type="InterPro" id="IPR003661">
    <property type="entry name" value="HisK_dim/P_dom"/>
</dbReference>
<keyword evidence="9" id="KW-0902">Two-component regulatory system</keyword>
<feature type="transmembrane region" description="Helical" evidence="13">
    <location>
        <begin position="39"/>
        <end position="60"/>
    </location>
</feature>
<evidence type="ECO:0000259" key="14">
    <source>
        <dbReference type="PROSITE" id="PS50109"/>
    </source>
</evidence>
<dbReference type="EC" id="2.7.13.3" evidence="3"/>
<dbReference type="FunFam" id="1.10.287.130:FF:000038">
    <property type="entry name" value="Sensory transduction histidine kinase"/>
    <property type="match status" value="1"/>
</dbReference>
<dbReference type="InterPro" id="IPR003594">
    <property type="entry name" value="HATPase_dom"/>
</dbReference>
<keyword evidence="16" id="KW-1185">Reference proteome</keyword>
<reference evidence="15" key="1">
    <citation type="journal article" date="2014" name="Int. J. Syst. Evol. Microbiol.">
        <title>Complete genome sequence of Corynebacterium casei LMG S-19264T (=DSM 44701T), isolated from a smear-ripened cheese.</title>
        <authorList>
            <consortium name="US DOE Joint Genome Institute (JGI-PGF)"/>
            <person name="Walter F."/>
            <person name="Albersmeier A."/>
            <person name="Kalinowski J."/>
            <person name="Ruckert C."/>
        </authorList>
    </citation>
    <scope>NUCLEOTIDE SEQUENCE</scope>
    <source>
        <strain evidence="15">KCTC 42651</strain>
    </source>
</reference>
<dbReference type="SUPFAM" id="SSF47384">
    <property type="entry name" value="Homodimeric domain of signal transducing histidine kinase"/>
    <property type="match status" value="1"/>
</dbReference>
<feature type="domain" description="Histidine kinase" evidence="14">
    <location>
        <begin position="250"/>
        <end position="472"/>
    </location>
</feature>
<evidence type="ECO:0000256" key="4">
    <source>
        <dbReference type="ARBA" id="ARBA00022553"/>
    </source>
</evidence>
<comment type="catalytic activity">
    <reaction evidence="1">
        <text>ATP + protein L-histidine = ADP + protein N-phospho-L-histidine.</text>
        <dbReference type="EC" id="2.7.13.3"/>
    </reaction>
</comment>
<dbReference type="SMART" id="SM00387">
    <property type="entry name" value="HATPase_c"/>
    <property type="match status" value="1"/>
</dbReference>
<dbReference type="InterPro" id="IPR004358">
    <property type="entry name" value="Sig_transdc_His_kin-like_C"/>
</dbReference>
<sequence length="496" mass="53360">MTTEAPPTAGPSEPEDGLSAPERTPAMDIAMVRLSLRRLSFATIALVLLSIPSLFAAVSVRALHEHVVLDAAVVAERVAEHVLSAGSQWRQAADLGQVLGIAPSRGLQIERTLVGPEGGPLIAPPDAVARPVMRVRAPVTANGAQVAEVVVAVSLRSTLIETALVLAFSALLTIGLYLVIDRVALRALRDALDHLQTALRQRDQALQETSETLTMLGRQNARLKTTSEELSRARDAALSADRSKSMFLAAMSHELRTPLNAIIGFSEVMARQLYGPIGHDKYRDYAADIRASGDHLLALIDDVLDLSRVEAGKLTLRREPLDVAEQVEACHRLIQGRAADAGIDLQLSPRHAYDTVILGDRVRFRQILLNLLTNAIKFTERGGRVRIETDAVAGGKVTVRIADTGVGMSEIDLERVFRPFERVDVGTSRPTEGAGLGLALCRALVREHDGNLHIASMPGQGTTVTLTFPRLAGDPTDPGRQMSLGDALRDDPAEAD</sequence>
<evidence type="ECO:0000313" key="15">
    <source>
        <dbReference type="EMBL" id="GHD59660.1"/>
    </source>
</evidence>
<dbReference type="InterPro" id="IPR036890">
    <property type="entry name" value="HATPase_C_sf"/>
</dbReference>
<dbReference type="PANTHER" id="PTHR43711:SF26">
    <property type="entry name" value="SENSOR HISTIDINE KINASE RCSC"/>
    <property type="match status" value="1"/>
</dbReference>
<evidence type="ECO:0000256" key="10">
    <source>
        <dbReference type="ARBA" id="ARBA00023136"/>
    </source>
</evidence>
<dbReference type="PROSITE" id="PS50109">
    <property type="entry name" value="HIS_KIN"/>
    <property type="match status" value="1"/>
</dbReference>
<keyword evidence="13" id="KW-1133">Transmembrane helix</keyword>
<evidence type="ECO:0000256" key="3">
    <source>
        <dbReference type="ARBA" id="ARBA00012438"/>
    </source>
</evidence>
<dbReference type="RefSeq" id="WP_189993763.1">
    <property type="nucleotide sequence ID" value="NZ_BMZS01000011.1"/>
</dbReference>
<dbReference type="GO" id="GO:0000155">
    <property type="term" value="F:phosphorelay sensor kinase activity"/>
    <property type="evidence" value="ECO:0007669"/>
    <property type="project" value="InterPro"/>
</dbReference>
<evidence type="ECO:0000256" key="13">
    <source>
        <dbReference type="SAM" id="Phobius"/>
    </source>
</evidence>
<keyword evidence="10 13" id="KW-0472">Membrane</keyword>
<dbReference type="InterPro" id="IPR050736">
    <property type="entry name" value="Sensor_HK_Regulatory"/>
</dbReference>
<gene>
    <name evidence="15" type="ORF">GCM10017083_44370</name>
</gene>
<keyword evidence="5" id="KW-0808">Transferase</keyword>
<dbReference type="GO" id="GO:0005524">
    <property type="term" value="F:ATP binding"/>
    <property type="evidence" value="ECO:0007669"/>
    <property type="project" value="UniProtKB-KW"/>
</dbReference>
<dbReference type="FunFam" id="3.30.565.10:FF:000010">
    <property type="entry name" value="Sensor histidine kinase RcsC"/>
    <property type="match status" value="1"/>
</dbReference>
<reference evidence="15" key="2">
    <citation type="submission" date="2020-09" db="EMBL/GenBank/DDBJ databases">
        <authorList>
            <person name="Sun Q."/>
            <person name="Kim S."/>
        </authorList>
    </citation>
    <scope>NUCLEOTIDE SEQUENCE</scope>
    <source>
        <strain evidence="15">KCTC 42651</strain>
    </source>
</reference>
<evidence type="ECO:0000256" key="7">
    <source>
        <dbReference type="ARBA" id="ARBA00022777"/>
    </source>
</evidence>
<dbReference type="CDD" id="cd00082">
    <property type="entry name" value="HisKA"/>
    <property type="match status" value="1"/>
</dbReference>
<dbReference type="AlphaFoldDB" id="A0A918XVQ6"/>
<dbReference type="GO" id="GO:0016020">
    <property type="term" value="C:membrane"/>
    <property type="evidence" value="ECO:0007669"/>
    <property type="project" value="UniProtKB-SubCell"/>
</dbReference>
<dbReference type="PANTHER" id="PTHR43711">
    <property type="entry name" value="TWO-COMPONENT HISTIDINE KINASE"/>
    <property type="match status" value="1"/>
</dbReference>
<proteinExistence type="predicted"/>
<comment type="caution">
    <text evidence="15">The sequence shown here is derived from an EMBL/GenBank/DDBJ whole genome shotgun (WGS) entry which is preliminary data.</text>
</comment>
<feature type="transmembrane region" description="Helical" evidence="13">
    <location>
        <begin position="159"/>
        <end position="180"/>
    </location>
</feature>
<feature type="region of interest" description="Disordered" evidence="12">
    <location>
        <begin position="470"/>
        <end position="496"/>
    </location>
</feature>
<dbReference type="EMBL" id="BMZS01000011">
    <property type="protein sequence ID" value="GHD59660.1"/>
    <property type="molecule type" value="Genomic_DNA"/>
</dbReference>
<feature type="region of interest" description="Disordered" evidence="12">
    <location>
        <begin position="1"/>
        <end position="23"/>
    </location>
</feature>
<keyword evidence="7" id="KW-0418">Kinase</keyword>
<evidence type="ECO:0000313" key="16">
    <source>
        <dbReference type="Proteomes" id="UP000630353"/>
    </source>
</evidence>
<dbReference type="InterPro" id="IPR036097">
    <property type="entry name" value="HisK_dim/P_sf"/>
</dbReference>
<dbReference type="SUPFAM" id="SSF55874">
    <property type="entry name" value="ATPase domain of HSP90 chaperone/DNA topoisomerase II/histidine kinase"/>
    <property type="match status" value="1"/>
</dbReference>
<evidence type="ECO:0000256" key="5">
    <source>
        <dbReference type="ARBA" id="ARBA00022679"/>
    </source>
</evidence>
<dbReference type="InterPro" id="IPR005467">
    <property type="entry name" value="His_kinase_dom"/>
</dbReference>
<evidence type="ECO:0000256" key="2">
    <source>
        <dbReference type="ARBA" id="ARBA00004370"/>
    </source>
</evidence>
<keyword evidence="8" id="KW-0067">ATP-binding</keyword>
<keyword evidence="13" id="KW-0812">Transmembrane</keyword>
<organism evidence="15 16">
    <name type="scientific">Thalassobaculum fulvum</name>
    <dbReference type="NCBI Taxonomy" id="1633335"/>
    <lineage>
        <taxon>Bacteria</taxon>
        <taxon>Pseudomonadati</taxon>
        <taxon>Pseudomonadota</taxon>
        <taxon>Alphaproteobacteria</taxon>
        <taxon>Rhodospirillales</taxon>
        <taxon>Thalassobaculaceae</taxon>
        <taxon>Thalassobaculum</taxon>
    </lineage>
</organism>
<dbReference type="Pfam" id="PF00512">
    <property type="entry name" value="HisKA"/>
    <property type="match status" value="1"/>
</dbReference>
<dbReference type="Pfam" id="PF02518">
    <property type="entry name" value="HATPase_c"/>
    <property type="match status" value="1"/>
</dbReference>
<evidence type="ECO:0000256" key="11">
    <source>
        <dbReference type="ARBA" id="ARBA00023306"/>
    </source>
</evidence>
<dbReference type="SMART" id="SM00388">
    <property type="entry name" value="HisKA"/>
    <property type="match status" value="1"/>
</dbReference>